<dbReference type="KEGG" id="smao:CAG99_15445"/>
<evidence type="ECO:0000313" key="7">
    <source>
        <dbReference type="EMBL" id="ARQ70056.1"/>
    </source>
</evidence>
<keyword evidence="4" id="KW-0804">Transcription</keyword>
<dbReference type="GO" id="GO:0016987">
    <property type="term" value="F:sigma factor activity"/>
    <property type="evidence" value="ECO:0007669"/>
    <property type="project" value="UniProtKB-KW"/>
</dbReference>
<dbReference type="InterPro" id="IPR007627">
    <property type="entry name" value="RNA_pol_sigma70_r2"/>
</dbReference>
<dbReference type="NCBIfam" id="TIGR02937">
    <property type="entry name" value="sigma70-ECF"/>
    <property type="match status" value="1"/>
</dbReference>
<reference evidence="7 8" key="1">
    <citation type="submission" date="2017-05" db="EMBL/GenBank/DDBJ databases">
        <title>Complete genome sequence of Streptomyces sp. SCSIO 03032 revealed the diverse biosynthetic pathways for its bioactive secondary metabolites.</title>
        <authorList>
            <person name="Ma L."/>
            <person name="Zhu Y."/>
            <person name="Zhang W."/>
            <person name="Zhang G."/>
            <person name="Tian X."/>
            <person name="Zhang S."/>
            <person name="Zhang C."/>
        </authorList>
    </citation>
    <scope>NUCLEOTIDE SEQUENCE [LARGE SCALE GENOMIC DNA]</scope>
    <source>
        <strain evidence="7 8">SCSIO 03032</strain>
    </source>
</reference>
<dbReference type="InterPro" id="IPR013325">
    <property type="entry name" value="RNA_pol_sigma_r2"/>
</dbReference>
<dbReference type="EMBL" id="CP021121">
    <property type="protein sequence ID" value="ARQ70056.1"/>
    <property type="molecule type" value="Genomic_DNA"/>
</dbReference>
<dbReference type="Gene3D" id="1.10.10.10">
    <property type="entry name" value="Winged helix-like DNA-binding domain superfamily/Winged helix DNA-binding domain"/>
    <property type="match status" value="1"/>
</dbReference>
<dbReference type="GO" id="GO:0003677">
    <property type="term" value="F:DNA binding"/>
    <property type="evidence" value="ECO:0007669"/>
    <property type="project" value="InterPro"/>
</dbReference>
<dbReference type="SUPFAM" id="SSF88659">
    <property type="entry name" value="Sigma3 and sigma4 domains of RNA polymerase sigma factors"/>
    <property type="match status" value="1"/>
</dbReference>
<dbReference type="InterPro" id="IPR014284">
    <property type="entry name" value="RNA_pol_sigma-70_dom"/>
</dbReference>
<dbReference type="OrthoDB" id="5518337at2"/>
<evidence type="ECO:0000256" key="4">
    <source>
        <dbReference type="ARBA" id="ARBA00023163"/>
    </source>
</evidence>
<dbReference type="PANTHER" id="PTHR43133">
    <property type="entry name" value="RNA POLYMERASE ECF-TYPE SIGMA FACTO"/>
    <property type="match status" value="1"/>
</dbReference>
<name>A0A1W7CZ81_9ACTN</name>
<evidence type="ECO:0000256" key="2">
    <source>
        <dbReference type="ARBA" id="ARBA00023015"/>
    </source>
</evidence>
<proteinExistence type="inferred from homology"/>
<evidence type="ECO:0000313" key="8">
    <source>
        <dbReference type="Proteomes" id="UP000194218"/>
    </source>
</evidence>
<dbReference type="Proteomes" id="UP000194218">
    <property type="component" value="Chromosome"/>
</dbReference>
<dbReference type="GO" id="GO:0006352">
    <property type="term" value="P:DNA-templated transcription initiation"/>
    <property type="evidence" value="ECO:0007669"/>
    <property type="project" value="InterPro"/>
</dbReference>
<evidence type="ECO:0000259" key="6">
    <source>
        <dbReference type="Pfam" id="PF08281"/>
    </source>
</evidence>
<evidence type="ECO:0000256" key="1">
    <source>
        <dbReference type="ARBA" id="ARBA00010641"/>
    </source>
</evidence>
<gene>
    <name evidence="7" type="ORF">CAG99_15445</name>
</gene>
<organism evidence="7 8">
    <name type="scientific">Streptomyces marincola</name>
    <dbReference type="NCBI Taxonomy" id="2878388"/>
    <lineage>
        <taxon>Bacteria</taxon>
        <taxon>Bacillati</taxon>
        <taxon>Actinomycetota</taxon>
        <taxon>Actinomycetes</taxon>
        <taxon>Kitasatosporales</taxon>
        <taxon>Streptomycetaceae</taxon>
        <taxon>Streptomyces</taxon>
    </lineage>
</organism>
<accession>A0A1W7CZ81</accession>
<comment type="similarity">
    <text evidence="1">Belongs to the sigma-70 factor family. ECF subfamily.</text>
</comment>
<evidence type="ECO:0000256" key="3">
    <source>
        <dbReference type="ARBA" id="ARBA00023082"/>
    </source>
</evidence>
<dbReference type="Pfam" id="PF04542">
    <property type="entry name" value="Sigma70_r2"/>
    <property type="match status" value="1"/>
</dbReference>
<dbReference type="Gene3D" id="1.10.1740.10">
    <property type="match status" value="1"/>
</dbReference>
<dbReference type="InterPro" id="IPR039425">
    <property type="entry name" value="RNA_pol_sigma-70-like"/>
</dbReference>
<dbReference type="SUPFAM" id="SSF88946">
    <property type="entry name" value="Sigma2 domain of RNA polymerase sigma factors"/>
    <property type="match status" value="1"/>
</dbReference>
<feature type="domain" description="RNA polymerase sigma factor 70 region 4 type 2" evidence="6">
    <location>
        <begin position="117"/>
        <end position="168"/>
    </location>
</feature>
<sequence length="203" mass="22646">MHARVRAGDPEAFRELFTSCARLVHGYAVRATGDPALAEDVVSLTFLEAWRLRERLKDEGDSPRPWVMGIAVNVLRNTTRARRRHERAMARLPAREPLPDFADEVVGRLADAEQLAAVKVALGRLRAREREVFMLCVWSGLGYSEAAVALGVRVGTVRSRLSRARTRLRRLTDEALREPARARGQVPGDRLITVVRSSGESQA</sequence>
<dbReference type="InterPro" id="IPR013324">
    <property type="entry name" value="RNA_pol_sigma_r3/r4-like"/>
</dbReference>
<dbReference type="InterPro" id="IPR036388">
    <property type="entry name" value="WH-like_DNA-bd_sf"/>
</dbReference>
<keyword evidence="8" id="KW-1185">Reference proteome</keyword>
<keyword evidence="3" id="KW-0731">Sigma factor</keyword>
<feature type="domain" description="RNA polymerase sigma-70 region 2" evidence="5">
    <location>
        <begin position="16"/>
        <end position="84"/>
    </location>
</feature>
<dbReference type="AlphaFoldDB" id="A0A1W7CZ81"/>
<dbReference type="Pfam" id="PF08281">
    <property type="entry name" value="Sigma70_r4_2"/>
    <property type="match status" value="1"/>
</dbReference>
<evidence type="ECO:0000259" key="5">
    <source>
        <dbReference type="Pfam" id="PF04542"/>
    </source>
</evidence>
<dbReference type="InterPro" id="IPR013249">
    <property type="entry name" value="RNA_pol_sigma70_r4_t2"/>
</dbReference>
<protein>
    <submittedName>
        <fullName evidence="7">RNA polymerase</fullName>
    </submittedName>
</protein>
<dbReference type="PANTHER" id="PTHR43133:SF25">
    <property type="entry name" value="RNA POLYMERASE SIGMA FACTOR RFAY-RELATED"/>
    <property type="match status" value="1"/>
</dbReference>
<keyword evidence="2" id="KW-0805">Transcription regulation</keyword>